<reference evidence="8" key="1">
    <citation type="journal article" date="2001" name="Mycoscience">
        <title>Amplification and cloning of putative reverse transcriptase genes from Tricholoma spp. by polymerase chain reaction.</title>
        <authorList>
            <person name="Murata H."/>
            <person name="Yamada A."/>
        </authorList>
    </citation>
    <scope>NUCLEOTIDE SEQUENCE</scope>
    <source>
        <strain evidence="8">Tp-C3</strain>
    </source>
</reference>
<keyword evidence="4" id="KW-0255">Endonuclease</keyword>
<dbReference type="FunFam" id="3.10.20.370:FF:000003">
    <property type="entry name" value="Transposon Tf2-6 polyprotein"/>
    <property type="match status" value="1"/>
</dbReference>
<organism evidence="8">
    <name type="scientific">Tricholoma magnivelare</name>
    <dbReference type="NCBI Taxonomy" id="113600"/>
    <lineage>
        <taxon>Eukaryota</taxon>
        <taxon>Fungi</taxon>
        <taxon>Dikarya</taxon>
        <taxon>Basidiomycota</taxon>
        <taxon>Agaricomycotina</taxon>
        <taxon>Agaricomycetes</taxon>
        <taxon>Agaricomycetidae</taxon>
        <taxon>Agaricales</taxon>
        <taxon>Tricholomatineae</taxon>
        <taxon>Tricholomataceae</taxon>
        <taxon>Tricholoma</taxon>
    </lineage>
</organism>
<evidence type="ECO:0000256" key="5">
    <source>
        <dbReference type="ARBA" id="ARBA00022801"/>
    </source>
</evidence>
<dbReference type="InterPro" id="IPR043502">
    <property type="entry name" value="DNA/RNA_pol_sf"/>
</dbReference>
<feature type="domain" description="Reverse transcriptase" evidence="7">
    <location>
        <begin position="1"/>
        <end position="178"/>
    </location>
</feature>
<evidence type="ECO:0000259" key="7">
    <source>
        <dbReference type="PROSITE" id="PS50878"/>
    </source>
</evidence>
<dbReference type="AlphaFoldDB" id="Q9P971"/>
<dbReference type="Gene3D" id="3.10.10.10">
    <property type="entry name" value="HIV Type 1 Reverse Transcriptase, subunit A, domain 1"/>
    <property type="match status" value="1"/>
</dbReference>
<keyword evidence="1" id="KW-0808">Transferase</keyword>
<keyword evidence="6 8" id="KW-0695">RNA-directed DNA polymerase</keyword>
<evidence type="ECO:0000256" key="1">
    <source>
        <dbReference type="ARBA" id="ARBA00022679"/>
    </source>
</evidence>
<dbReference type="InterPro" id="IPR000477">
    <property type="entry name" value="RT_dom"/>
</dbReference>
<dbReference type="FunFam" id="3.30.70.270:FF:000020">
    <property type="entry name" value="Transposon Tf2-6 polyprotein-like Protein"/>
    <property type="match status" value="1"/>
</dbReference>
<evidence type="ECO:0000256" key="3">
    <source>
        <dbReference type="ARBA" id="ARBA00022722"/>
    </source>
</evidence>
<dbReference type="GO" id="GO:0004519">
    <property type="term" value="F:endonuclease activity"/>
    <property type="evidence" value="ECO:0007669"/>
    <property type="project" value="UniProtKB-KW"/>
</dbReference>
<dbReference type="GO" id="GO:0016787">
    <property type="term" value="F:hydrolase activity"/>
    <property type="evidence" value="ECO:0007669"/>
    <property type="project" value="UniProtKB-KW"/>
</dbReference>
<name>Q9P971_9AGAR</name>
<dbReference type="CDD" id="cd01647">
    <property type="entry name" value="RT_LTR"/>
    <property type="match status" value="1"/>
</dbReference>
<dbReference type="SUPFAM" id="SSF56672">
    <property type="entry name" value="DNA/RNA polymerases"/>
    <property type="match status" value="1"/>
</dbReference>
<dbReference type="Gene3D" id="3.30.70.270">
    <property type="match status" value="2"/>
</dbReference>
<dbReference type="PROSITE" id="PS50878">
    <property type="entry name" value="RT_POL"/>
    <property type="match status" value="1"/>
</dbReference>
<evidence type="ECO:0000256" key="6">
    <source>
        <dbReference type="ARBA" id="ARBA00022918"/>
    </source>
</evidence>
<protein>
    <submittedName>
        <fullName evidence="8">Reverse transcriptase</fullName>
    </submittedName>
</protein>
<dbReference type="Pfam" id="PF00078">
    <property type="entry name" value="RVT_1"/>
    <property type="match status" value="1"/>
</dbReference>
<dbReference type="PANTHER" id="PTHR37984">
    <property type="entry name" value="PROTEIN CBG26694"/>
    <property type="match status" value="1"/>
</dbReference>
<dbReference type="InterPro" id="IPR043128">
    <property type="entry name" value="Rev_trsase/Diguanyl_cyclase"/>
</dbReference>
<evidence type="ECO:0000256" key="4">
    <source>
        <dbReference type="ARBA" id="ARBA00022759"/>
    </source>
</evidence>
<sequence length="393" mass="46095">GRIRPSKSPMASPFFFVKKKDGSLSPVQDYRRLNDITVKNHYPLPLISELVNQLRGAQYFTKLDVHWGYNNVRIKEGDEWKAAFCTNCGLFEPLVMFFGLTNSPATFQTMMNNIFHDLILEGVVCIYLDDILIFTCTIKEHRRITRLVLERLRQYKLYLRQDKCEFEKTKIEYLGLIISEGQVEMDPVKVNGVTAWPMPTNKKEVQPFLGFINFYWRFIKDFSHHARPLFDLTGKEAWRWDNAQQGAFEKLKEMVTSAPILTFADDSRPFHVEADSSDFAMGAVLSQQSPEDQKWHPVVFYSKSLSAVERNYEIHDKEILAIMGALEEWRHFLEGAQHKVEIWMDHKNLEYFMTAKKLNRHQARWSLYLSRFDFSLHHHPGRSMGKTDALSRR</sequence>
<feature type="non-terminal residue" evidence="8">
    <location>
        <position position="1"/>
    </location>
</feature>
<dbReference type="InterPro" id="IPR050951">
    <property type="entry name" value="Retrovirus_Pol_polyprotein"/>
</dbReference>
<proteinExistence type="predicted"/>
<dbReference type="GO" id="GO:0003964">
    <property type="term" value="F:RNA-directed DNA polymerase activity"/>
    <property type="evidence" value="ECO:0007669"/>
    <property type="project" value="UniProtKB-KW"/>
</dbReference>
<accession>Q9P971</accession>
<dbReference type="EMBL" id="AB036885">
    <property type="protein sequence ID" value="BAA92703.1"/>
    <property type="molecule type" value="Genomic_DNA"/>
</dbReference>
<keyword evidence="5" id="KW-0378">Hydrolase</keyword>
<dbReference type="InterPro" id="IPR041373">
    <property type="entry name" value="RT_RNaseH"/>
</dbReference>
<feature type="non-terminal residue" evidence="8">
    <location>
        <position position="393"/>
    </location>
</feature>
<dbReference type="PANTHER" id="PTHR37984:SF5">
    <property type="entry name" value="PROTEIN NYNRIN-LIKE"/>
    <property type="match status" value="1"/>
</dbReference>
<keyword evidence="2" id="KW-0548">Nucleotidyltransferase</keyword>
<keyword evidence="3" id="KW-0540">Nuclease</keyword>
<gene>
    <name evidence="8" type="primary">pol</name>
</gene>
<dbReference type="CDD" id="cd09274">
    <property type="entry name" value="RNase_HI_RT_Ty3"/>
    <property type="match status" value="1"/>
</dbReference>
<evidence type="ECO:0000313" key="8">
    <source>
        <dbReference type="EMBL" id="BAA92703.1"/>
    </source>
</evidence>
<dbReference type="Pfam" id="PF17917">
    <property type="entry name" value="RT_RNaseH"/>
    <property type="match status" value="1"/>
</dbReference>
<evidence type="ECO:0000256" key="2">
    <source>
        <dbReference type="ARBA" id="ARBA00022695"/>
    </source>
</evidence>